<dbReference type="SMART" id="SM00191">
    <property type="entry name" value="Int_alpha"/>
    <property type="match status" value="3"/>
</dbReference>
<dbReference type="PANTHER" id="PTHR23221:SF7">
    <property type="entry name" value="PHOSPHATIDYLINOSITOL-GLYCAN-SPECIFIC PHOSPHOLIPASE D"/>
    <property type="match status" value="1"/>
</dbReference>
<keyword evidence="6" id="KW-0732">Signal</keyword>
<comment type="caution">
    <text evidence="15">The sequence shown here is derived from an EMBL/GenBank/DDBJ whole genome shotgun (WGS) entry which is preliminary data.</text>
</comment>
<protein>
    <recommendedName>
        <fullName evidence="4">Phosphatidylinositol-glycan-specific phospholipase D</fullName>
        <ecNumber evidence="3">3.1.4.50</ecNumber>
    </recommendedName>
    <alternativeName>
        <fullName evidence="10">Glycosyl-phosphatidylinositol-specific phospholipase D</fullName>
    </alternativeName>
</protein>
<keyword evidence="9" id="KW-0325">Glycoprotein</keyword>
<evidence type="ECO:0000256" key="9">
    <source>
        <dbReference type="ARBA" id="ARBA00023180"/>
    </source>
</evidence>
<keyword evidence="13" id="KW-1133">Transmembrane helix</keyword>
<dbReference type="PANTHER" id="PTHR23221">
    <property type="entry name" value="GLYCOSYLPHOSPHATIDYLINOSITOL PHOSPHOLIPASE D"/>
    <property type="match status" value="1"/>
</dbReference>
<keyword evidence="13" id="KW-0472">Membrane</keyword>
<dbReference type="EMBL" id="MBFS01000814">
    <property type="protein sequence ID" value="PVV01773.1"/>
    <property type="molecule type" value="Genomic_DNA"/>
</dbReference>
<evidence type="ECO:0000256" key="3">
    <source>
        <dbReference type="ARBA" id="ARBA00012284"/>
    </source>
</evidence>
<evidence type="ECO:0000313" key="15">
    <source>
        <dbReference type="EMBL" id="PVV01773.1"/>
    </source>
</evidence>
<dbReference type="InterPro" id="IPR013519">
    <property type="entry name" value="Int_alpha_beta-p"/>
</dbReference>
<keyword evidence="7" id="KW-0677">Repeat</keyword>
<comment type="similarity">
    <text evidence="2">Belongs to the GPLD1 family.</text>
</comment>
<dbReference type="Gene3D" id="2.130.10.130">
    <property type="entry name" value="Integrin alpha, N-terminal"/>
    <property type="match status" value="1"/>
</dbReference>
<evidence type="ECO:0000256" key="1">
    <source>
        <dbReference type="ARBA" id="ARBA00004613"/>
    </source>
</evidence>
<evidence type="ECO:0000256" key="13">
    <source>
        <dbReference type="SAM" id="Phobius"/>
    </source>
</evidence>
<sequence length="923" mass="103750">MRSTQNYYISSPSVKPNPRVYYIQLLFFLCFFVQTTLSCGGAVHNEVAERARLLLAGATFPDWGYGCFGNDDDAEVSHWTPFLLASIQHIKEKFTVPYDDHAKGVIAFVFGLASHQVADELWHSLNMREGFLRVTESADFLQTNPEAHNNLDIGGDLLLRTFDKLDYLENSWKIPTSDIIEIYSRLNISVKSIYINTCMTRQYYALQSVKKFGISLYSKYASKSPTMVHLFDSYVRGGIQSMSIQAYNCWSCIGLLISGDTSSCKCLNFDLKSKPKHLALHHLKEKAIYSYKKTEMLIKIGSTYLPPINQVKFESSNNNKTTSITFEDSETSINSKDNLEHSLFREPSAEYKFIEQKIDPAAIDLDDKVGAFGNLLQSQNMKSQSYQCQSINKTYPNNVYLTTSEPYSSLGKKVVFGDFFGNKKKLAAISAPFYCDRNENKKCGAIFIVNPDSLDYSKSYTDISQVSELTLQMPSVDNENDKSQHSDNGFSNRGTKFTARVPMFGDSMLVADINNDGIDDLIVGAPWVYGAMAKNRGSVFIYLGNKETGLSKNPSIVISSNAIQNLINRKTGLSQIRIGDSLFSYDLFGDGENHLLIGSPYSNRKGKKYQSGAVFILKIMGVEGSTTTKHGFKIIETLLSDNPIKYERFGSSSTFLNFKEQNDVSLLLIGSPGYNFNRTHKDKRIKNGIKFVNYGLQYVNESFETFADNHLGKVSAFLVYNKDRSIRFVSSVGEYGAFGMFGNNLGIVSSGLNENPDILISAHVRTDKSLLYNDLIKARDREYSNTLNENWQSGSIYLSRWNVVGYKNDFRLSYDLHERIDGESSPGHFGASLSCLSDTCWTGEPLSLDQSGKVFMMKKNKSKHKTMDISCFLTDNKSPARFGSSIEYAVFEENKAFIAISSEHDSSYSRLSGTVLFIKDEKR</sequence>
<dbReference type="Proteomes" id="UP000245609">
    <property type="component" value="Unassembled WGS sequence"/>
</dbReference>
<evidence type="ECO:0000256" key="4">
    <source>
        <dbReference type="ARBA" id="ARBA00015988"/>
    </source>
</evidence>
<dbReference type="Pfam" id="PF01839">
    <property type="entry name" value="FG-GAP"/>
    <property type="match status" value="1"/>
</dbReference>
<dbReference type="InterPro" id="IPR013517">
    <property type="entry name" value="FG-GAP"/>
</dbReference>
<comment type="catalytic activity">
    <reaction evidence="11">
        <text>a 6-(alpha-D-glucosaminyl)-1-(1,2-diacyl-sn-glycero-3-phospho)-1D-myo-inositol + H2O = 6-(alpha-D-glucosaminyl)-1D-myo-inositol + a 1,2-diacyl-sn-glycero-3-phosphate + H(+)</text>
        <dbReference type="Rhea" id="RHEA:10832"/>
        <dbReference type="ChEBI" id="CHEBI:15377"/>
        <dbReference type="ChEBI" id="CHEBI:15378"/>
        <dbReference type="ChEBI" id="CHEBI:57997"/>
        <dbReference type="ChEBI" id="CHEBI:58608"/>
        <dbReference type="ChEBI" id="CHEBI:58700"/>
        <dbReference type="EC" id="3.1.4.50"/>
    </reaction>
</comment>
<dbReference type="SUPFAM" id="SSF69318">
    <property type="entry name" value="Integrin alpha N-terminal domain"/>
    <property type="match status" value="1"/>
</dbReference>
<feature type="domain" description="Phospholipase C/D" evidence="14">
    <location>
        <begin position="53"/>
        <end position="177"/>
    </location>
</feature>
<dbReference type="InterPro" id="IPR028994">
    <property type="entry name" value="Integrin_alpha_N"/>
</dbReference>
<feature type="transmembrane region" description="Helical" evidence="13">
    <location>
        <begin position="21"/>
        <end position="43"/>
    </location>
</feature>
<dbReference type="GO" id="GO:0005615">
    <property type="term" value="C:extracellular space"/>
    <property type="evidence" value="ECO:0007669"/>
    <property type="project" value="TreeGrafter"/>
</dbReference>
<dbReference type="Pfam" id="PF00882">
    <property type="entry name" value="Zn_dep_PLPC"/>
    <property type="match status" value="1"/>
</dbReference>
<dbReference type="STRING" id="133381.A0A2T9ZB00"/>
<dbReference type="AlphaFoldDB" id="A0A2T9ZB00"/>
<evidence type="ECO:0000256" key="7">
    <source>
        <dbReference type="ARBA" id="ARBA00022737"/>
    </source>
</evidence>
<evidence type="ECO:0000259" key="14">
    <source>
        <dbReference type="Pfam" id="PF00882"/>
    </source>
</evidence>
<organism evidence="15 16">
    <name type="scientific">Smittium megazygosporum</name>
    <dbReference type="NCBI Taxonomy" id="133381"/>
    <lineage>
        <taxon>Eukaryota</taxon>
        <taxon>Fungi</taxon>
        <taxon>Fungi incertae sedis</taxon>
        <taxon>Zoopagomycota</taxon>
        <taxon>Kickxellomycotina</taxon>
        <taxon>Harpellomycetes</taxon>
        <taxon>Harpellales</taxon>
        <taxon>Legeriomycetaceae</taxon>
        <taxon>Smittium</taxon>
    </lineage>
</organism>
<dbReference type="OrthoDB" id="5317514at2759"/>
<keyword evidence="13" id="KW-0812">Transmembrane</keyword>
<evidence type="ECO:0000256" key="12">
    <source>
        <dbReference type="PROSITE-ProRule" id="PRU00803"/>
    </source>
</evidence>
<keyword evidence="16" id="KW-1185">Reference proteome</keyword>
<evidence type="ECO:0000313" key="16">
    <source>
        <dbReference type="Proteomes" id="UP000245609"/>
    </source>
</evidence>
<accession>A0A2T9ZB00</accession>
<dbReference type="EC" id="3.1.4.50" evidence="3"/>
<proteinExistence type="inferred from homology"/>
<evidence type="ECO:0000256" key="5">
    <source>
        <dbReference type="ARBA" id="ARBA00022525"/>
    </source>
</evidence>
<keyword evidence="8" id="KW-0378">Hydrolase</keyword>
<evidence type="ECO:0000256" key="11">
    <source>
        <dbReference type="ARBA" id="ARBA00093237"/>
    </source>
</evidence>
<dbReference type="PROSITE" id="PS51470">
    <property type="entry name" value="FG_GAP"/>
    <property type="match status" value="1"/>
</dbReference>
<evidence type="ECO:0000256" key="10">
    <source>
        <dbReference type="ARBA" id="ARBA00029753"/>
    </source>
</evidence>
<evidence type="ECO:0000256" key="8">
    <source>
        <dbReference type="ARBA" id="ARBA00022801"/>
    </source>
</evidence>
<gene>
    <name evidence="15" type="ORF">BB560_003796</name>
</gene>
<name>A0A2T9ZB00_9FUNG</name>
<feature type="repeat" description="FG-GAP" evidence="12">
    <location>
        <begin position="491"/>
        <end position="551"/>
    </location>
</feature>
<comment type="subcellular location">
    <subcellularLocation>
        <location evidence="1">Secreted</location>
    </subcellularLocation>
</comment>
<evidence type="ECO:0000256" key="6">
    <source>
        <dbReference type="ARBA" id="ARBA00022729"/>
    </source>
</evidence>
<keyword evidence="5" id="KW-0964">Secreted</keyword>
<dbReference type="GO" id="GO:0004621">
    <property type="term" value="F:glycosylphosphatidylinositol phospholipase D activity"/>
    <property type="evidence" value="ECO:0007669"/>
    <property type="project" value="UniProtKB-EC"/>
</dbReference>
<reference evidence="15 16" key="1">
    <citation type="journal article" date="2018" name="MBio">
        <title>Comparative Genomics Reveals the Core Gene Toolbox for the Fungus-Insect Symbiosis.</title>
        <authorList>
            <person name="Wang Y."/>
            <person name="Stata M."/>
            <person name="Wang W."/>
            <person name="Stajich J.E."/>
            <person name="White M.M."/>
            <person name="Moncalvo J.M."/>
        </authorList>
    </citation>
    <scope>NUCLEOTIDE SEQUENCE [LARGE SCALE GENOMIC DNA]</scope>
    <source>
        <strain evidence="15 16">SC-DP-2</strain>
    </source>
</reference>
<dbReference type="InterPro" id="IPR029002">
    <property type="entry name" value="PLPC/GPLD1"/>
</dbReference>
<dbReference type="GO" id="GO:0031012">
    <property type="term" value="C:extracellular matrix"/>
    <property type="evidence" value="ECO:0007669"/>
    <property type="project" value="TreeGrafter"/>
</dbReference>
<evidence type="ECO:0000256" key="2">
    <source>
        <dbReference type="ARBA" id="ARBA00008652"/>
    </source>
</evidence>